<dbReference type="Proteomes" id="UP000183162">
    <property type="component" value="Unassembled WGS sequence"/>
</dbReference>
<dbReference type="Gene3D" id="2.60.40.2040">
    <property type="entry name" value="CFA/I fimbrial subunit E, pilin domain"/>
    <property type="match status" value="1"/>
</dbReference>
<feature type="signal peptide" evidence="1">
    <location>
        <begin position="1"/>
        <end position="25"/>
    </location>
</feature>
<sequence length="154" mass="17021">MIRRLFCGSLMVAVVSIFLAQGASAESKDVQVVTNIEPTYTVTIPRNVAVPFNQTKTDFGAITLTQARLEYGKCVKVSLKSNKKLVNKTDAKKTIPYAIYKGTASTSGEKFTQARYRTAGEKTDLNIGITQDSWNKAFAGDYDDTVIFNIEYTK</sequence>
<proteinExistence type="predicted"/>
<protein>
    <submittedName>
        <fullName evidence="2">Uncharacterized protein</fullName>
    </submittedName>
</protein>
<evidence type="ECO:0000256" key="1">
    <source>
        <dbReference type="SAM" id="SignalP"/>
    </source>
</evidence>
<dbReference type="EMBL" id="FNGX01000004">
    <property type="protein sequence ID" value="SDL70082.1"/>
    <property type="molecule type" value="Genomic_DNA"/>
</dbReference>
<feature type="chain" id="PRO_5010267082" evidence="1">
    <location>
        <begin position="26"/>
        <end position="154"/>
    </location>
</feature>
<evidence type="ECO:0000313" key="3">
    <source>
        <dbReference type="Proteomes" id="UP000183162"/>
    </source>
</evidence>
<organism evidence="2 3">
    <name type="scientific">Streptococcus equinus</name>
    <name type="common">Streptococcus bovis</name>
    <dbReference type="NCBI Taxonomy" id="1335"/>
    <lineage>
        <taxon>Bacteria</taxon>
        <taxon>Bacillati</taxon>
        <taxon>Bacillota</taxon>
        <taxon>Bacilli</taxon>
        <taxon>Lactobacillales</taxon>
        <taxon>Streptococcaceae</taxon>
        <taxon>Streptococcus</taxon>
    </lineage>
</organism>
<name>A0A1G9M707_STREI</name>
<reference evidence="2 3" key="1">
    <citation type="submission" date="2016-10" db="EMBL/GenBank/DDBJ databases">
        <authorList>
            <person name="de Groot N.N."/>
        </authorList>
    </citation>
    <scope>NUCLEOTIDE SEQUENCE [LARGE SCALE GENOMIC DNA]</scope>
    <source>
        <strain evidence="2 3">Sb09</strain>
    </source>
</reference>
<keyword evidence="1" id="KW-0732">Signal</keyword>
<dbReference type="AlphaFoldDB" id="A0A1G9M707"/>
<accession>A0A1G9M707</accession>
<gene>
    <name evidence="2" type="ORF">SAMN05216400_1397</name>
</gene>
<evidence type="ECO:0000313" key="2">
    <source>
        <dbReference type="EMBL" id="SDL70082.1"/>
    </source>
</evidence>